<evidence type="ECO:0000313" key="5">
    <source>
        <dbReference type="EMBL" id="OLR93239.1"/>
    </source>
</evidence>
<comment type="caution">
    <text evidence="5">The sequence shown here is derived from an EMBL/GenBank/DDBJ whole genome shotgun (WGS) entry which is preliminary data.</text>
</comment>
<evidence type="ECO:0000313" key="6">
    <source>
        <dbReference type="Proteomes" id="UP000186040"/>
    </source>
</evidence>
<dbReference type="EMBL" id="MKQR01000011">
    <property type="protein sequence ID" value="OLR93239.1"/>
    <property type="molecule type" value="Genomic_DNA"/>
</dbReference>
<keyword evidence="6" id="KW-1185">Reference proteome</keyword>
<evidence type="ECO:0000256" key="3">
    <source>
        <dbReference type="SAM" id="SignalP"/>
    </source>
</evidence>
<dbReference type="InterPro" id="IPR041127">
    <property type="entry name" value="PET_hydrolase/cutinase-like"/>
</dbReference>
<accession>A0A1Q9LML8</accession>
<dbReference type="RefSeq" id="WP_075974943.1">
    <property type="nucleotide sequence ID" value="NZ_MKQR01000011.1"/>
</dbReference>
<name>A0A1Q9LML8_9PSEU</name>
<dbReference type="InterPro" id="IPR029058">
    <property type="entry name" value="AB_hydrolase_fold"/>
</dbReference>
<dbReference type="AlphaFoldDB" id="A0A1Q9LML8"/>
<comment type="similarity">
    <text evidence="1">Belongs to the AB hydrolase superfamily.</text>
</comment>
<dbReference type="STRING" id="1193682.BJP25_17280"/>
<dbReference type="Pfam" id="PF12740">
    <property type="entry name" value="PETase"/>
    <property type="match status" value="1"/>
</dbReference>
<dbReference type="Gene3D" id="3.40.50.1820">
    <property type="entry name" value="alpha/beta hydrolase"/>
    <property type="match status" value="1"/>
</dbReference>
<evidence type="ECO:0000259" key="4">
    <source>
        <dbReference type="Pfam" id="PF12740"/>
    </source>
</evidence>
<dbReference type="GO" id="GO:0052689">
    <property type="term" value="F:carboxylic ester hydrolase activity"/>
    <property type="evidence" value="ECO:0007669"/>
    <property type="project" value="UniProtKB-ARBA"/>
</dbReference>
<dbReference type="SUPFAM" id="SSF53474">
    <property type="entry name" value="alpha/beta-Hydrolases"/>
    <property type="match status" value="1"/>
</dbReference>
<dbReference type="PANTHER" id="PTHR22946">
    <property type="entry name" value="DIENELACTONE HYDROLASE DOMAIN-CONTAINING PROTEIN-RELATED"/>
    <property type="match status" value="1"/>
</dbReference>
<reference evidence="5 6" key="1">
    <citation type="submission" date="2016-10" db="EMBL/GenBank/DDBJ databases">
        <title>The Draft Genome Sequence of Actinokineospora bangkokensis 44EHWT reveals the biosynthetic pathway of antifungal compounds Thailandins with unusual extender unit butylmalonyl-CoA.</title>
        <authorList>
            <person name="Greule A."/>
            <person name="Intra B."/>
            <person name="Flemming S."/>
            <person name="Rommel M.G."/>
            <person name="Panbangred W."/>
            <person name="Bechthold A."/>
        </authorList>
    </citation>
    <scope>NUCLEOTIDE SEQUENCE [LARGE SCALE GENOMIC DNA]</scope>
    <source>
        <strain evidence="5 6">44EHW</strain>
    </source>
</reference>
<feature type="chain" id="PRO_5012277191" evidence="3">
    <location>
        <begin position="22"/>
        <end position="290"/>
    </location>
</feature>
<feature type="signal peptide" evidence="3">
    <location>
        <begin position="1"/>
        <end position="21"/>
    </location>
</feature>
<protein>
    <submittedName>
        <fullName evidence="5">Alpha/beta hydrolase</fullName>
    </submittedName>
</protein>
<feature type="domain" description="PET hydrolase/cutinase-like" evidence="4">
    <location>
        <begin position="34"/>
        <end position="287"/>
    </location>
</feature>
<dbReference type="OrthoDB" id="1466228at2"/>
<evidence type="ECO:0000256" key="2">
    <source>
        <dbReference type="ARBA" id="ARBA00022801"/>
    </source>
</evidence>
<dbReference type="PANTHER" id="PTHR22946:SF9">
    <property type="entry name" value="POLYKETIDE TRANSFERASE AF380"/>
    <property type="match status" value="1"/>
</dbReference>
<gene>
    <name evidence="5" type="ORF">BJP25_17280</name>
</gene>
<sequence length="290" mass="30575">MALAAVATAGAVAFLGPQAIAGQTATPAAVQVSSTVKGPDPTEESVRAQRGPFAVKQVAVAAKAGRGFNKGTIYYPDDTSQGTFGAVAVIPGFLENQSAISWYGPTLASHGFVVITLQPNAVTDFPEPRSDQLLAAVRWVATQSPVKDRVDPARLAVMGHSMGGGGTLIAASKDPSLKAAIPLAPWSLYADFSDVTVPTMIIGADRDAIAPVANHADPMYASLKAKPDEAYLKLKGADHFTTNRYTATTTRFTVSWLKRYVDGDSRYSAFLCPTPQPDGTFVRFQLTCPV</sequence>
<proteinExistence type="inferred from homology"/>
<evidence type="ECO:0000256" key="1">
    <source>
        <dbReference type="ARBA" id="ARBA00008645"/>
    </source>
</evidence>
<keyword evidence="2 5" id="KW-0378">Hydrolase</keyword>
<dbReference type="Proteomes" id="UP000186040">
    <property type="component" value="Unassembled WGS sequence"/>
</dbReference>
<keyword evidence="3" id="KW-0732">Signal</keyword>
<organism evidence="5 6">
    <name type="scientific">Actinokineospora bangkokensis</name>
    <dbReference type="NCBI Taxonomy" id="1193682"/>
    <lineage>
        <taxon>Bacteria</taxon>
        <taxon>Bacillati</taxon>
        <taxon>Actinomycetota</taxon>
        <taxon>Actinomycetes</taxon>
        <taxon>Pseudonocardiales</taxon>
        <taxon>Pseudonocardiaceae</taxon>
        <taxon>Actinokineospora</taxon>
    </lineage>
</organism>
<dbReference type="InterPro" id="IPR050261">
    <property type="entry name" value="FrsA_esterase"/>
</dbReference>